<dbReference type="AlphaFoldDB" id="A0AAP3CKY9"/>
<dbReference type="EMBL" id="JALAOH010000051">
    <property type="protein sequence ID" value="MCY8318206.1"/>
    <property type="molecule type" value="Genomic_DNA"/>
</dbReference>
<sequence length="77" mass="8771">MLDKFAEKGLLLSNVIAGKLPIFESDGNVILISSDKHKTVFEDIFADDDEKNINRLCNLFQDFLVKEKQYIQNGLPL</sequence>
<evidence type="ECO:0000313" key="2">
    <source>
        <dbReference type="Proteomes" id="UP001067121"/>
    </source>
</evidence>
<dbReference type="Proteomes" id="UP001067121">
    <property type="component" value="Unassembled WGS sequence"/>
</dbReference>
<proteinExistence type="predicted"/>
<gene>
    <name evidence="1" type="ORF">MOC71_16040</name>
</gene>
<dbReference type="RefSeq" id="WP_268544424.1">
    <property type="nucleotide sequence ID" value="NZ_JALAOH010000051.1"/>
</dbReference>
<evidence type="ECO:0000313" key="1">
    <source>
        <dbReference type="EMBL" id="MCY8318206.1"/>
    </source>
</evidence>
<comment type="caution">
    <text evidence="1">The sequence shown here is derived from an EMBL/GenBank/DDBJ whole genome shotgun (WGS) entry which is preliminary data.</text>
</comment>
<organism evidence="1 2">
    <name type="scientific">Bacillus vallismortis</name>
    <dbReference type="NCBI Taxonomy" id="72361"/>
    <lineage>
        <taxon>Bacteria</taxon>
        <taxon>Bacillati</taxon>
        <taxon>Bacillota</taxon>
        <taxon>Bacilli</taxon>
        <taxon>Bacillales</taxon>
        <taxon>Bacillaceae</taxon>
        <taxon>Bacillus</taxon>
    </lineage>
</organism>
<protein>
    <submittedName>
        <fullName evidence="1">Uncharacterized protein</fullName>
    </submittedName>
</protein>
<name>A0AAP3CKY9_BACVA</name>
<reference evidence="1" key="1">
    <citation type="submission" date="2022-02" db="EMBL/GenBank/DDBJ databases">
        <title>Crop Bioprotection Bacillus Genome Sequencing.</title>
        <authorList>
            <person name="Dunlap C."/>
        </authorList>
    </citation>
    <scope>NUCLEOTIDE SEQUENCE</scope>
    <source>
        <strain evidence="1">98-1</strain>
    </source>
</reference>
<accession>A0AAP3CKY9</accession>